<dbReference type="InterPro" id="IPR043472">
    <property type="entry name" value="Macro_dom-like"/>
</dbReference>
<protein>
    <submittedName>
        <fullName evidence="3">O-acetyl-ADP-ribose deacetylase (Regulator of RNase III)</fullName>
    </submittedName>
</protein>
<organism evidence="3 4">
    <name type="scientific">Hymenobacter caeli</name>
    <dbReference type="NCBI Taxonomy" id="2735894"/>
    <lineage>
        <taxon>Bacteria</taxon>
        <taxon>Pseudomonadati</taxon>
        <taxon>Bacteroidota</taxon>
        <taxon>Cytophagia</taxon>
        <taxon>Cytophagales</taxon>
        <taxon>Hymenobacteraceae</taxon>
        <taxon>Hymenobacter</taxon>
    </lineage>
</organism>
<keyword evidence="4" id="KW-1185">Reference proteome</keyword>
<dbReference type="Proteomes" id="UP000779507">
    <property type="component" value="Unassembled WGS sequence"/>
</dbReference>
<dbReference type="InterPro" id="IPR050892">
    <property type="entry name" value="ADP-ribose_metab_enzymes"/>
</dbReference>
<evidence type="ECO:0000256" key="1">
    <source>
        <dbReference type="ARBA" id="ARBA00035885"/>
    </source>
</evidence>
<dbReference type="PROSITE" id="PS51154">
    <property type="entry name" value="MACRO"/>
    <property type="match status" value="1"/>
</dbReference>
<dbReference type="Pfam" id="PF01661">
    <property type="entry name" value="Macro"/>
    <property type="match status" value="1"/>
</dbReference>
<dbReference type="Gene3D" id="3.40.220.10">
    <property type="entry name" value="Leucine Aminopeptidase, subunit E, domain 1"/>
    <property type="match status" value="1"/>
</dbReference>
<gene>
    <name evidence="3" type="ORF">HNP98_000828</name>
</gene>
<dbReference type="PANTHER" id="PTHR12521:SF0">
    <property type="entry name" value="ADP-RIBOSE GLYCOHYDROLASE OARD1"/>
    <property type="match status" value="1"/>
</dbReference>
<comment type="catalytic activity">
    <reaction evidence="1">
        <text>an N-(ADP-alpha-D-ribosyl)-thymidine in DNA + H2O = a thymidine in DNA + ADP-D-ribose</text>
        <dbReference type="Rhea" id="RHEA:71655"/>
        <dbReference type="Rhea" id="RHEA-COMP:13556"/>
        <dbReference type="Rhea" id="RHEA-COMP:18051"/>
        <dbReference type="ChEBI" id="CHEBI:15377"/>
        <dbReference type="ChEBI" id="CHEBI:57967"/>
        <dbReference type="ChEBI" id="CHEBI:137386"/>
        <dbReference type="ChEBI" id="CHEBI:191199"/>
    </reaction>
    <physiologicalReaction direction="left-to-right" evidence="1">
        <dbReference type="Rhea" id="RHEA:71656"/>
    </physiologicalReaction>
</comment>
<evidence type="ECO:0000313" key="3">
    <source>
        <dbReference type="EMBL" id="NRT18017.1"/>
    </source>
</evidence>
<evidence type="ECO:0000313" key="4">
    <source>
        <dbReference type="Proteomes" id="UP000779507"/>
    </source>
</evidence>
<dbReference type="InterPro" id="IPR002589">
    <property type="entry name" value="Macro_dom"/>
</dbReference>
<comment type="caution">
    <text evidence="3">The sequence shown here is derived from an EMBL/GenBank/DDBJ whole genome shotgun (WGS) entry which is preliminary data.</text>
</comment>
<proteinExistence type="predicted"/>
<dbReference type="SMART" id="SM00506">
    <property type="entry name" value="A1pp"/>
    <property type="match status" value="1"/>
</dbReference>
<name>A0ABX2FNJ8_9BACT</name>
<sequence length="350" mass="39165">MITYHTGNLLDAPAQALVNTVNTVGVMGKGVALQFRERFKQNYAAYLKACKQGELSPGHLLAVEELTANGPLLIINFPTKTDWRRKSTYGYVEAGLRALADLIGQRQLTSVALPPLGCGHGGLDWERVRPLIEQYLGGLPTTNVLVYEPNAQVKALLQQKPAATGRLTPARAMLLYSLFAYESLGEEASIFAANKLAYFLQRLGEPLKLQFKAHHYGPYSPAVQHVLYNLNGKYIQGLEQNEAKAFEPLALNYGYFEELGAYIAQHLSPEQQHRLNSLLMLIDGFQSSLSLEVLASVDFLQTNEPNQSIGQLHAGLQTWSERKRRLISPYHVQVAYEHLQRYKHQESLFT</sequence>
<dbReference type="PANTHER" id="PTHR12521">
    <property type="entry name" value="PROTEIN C6ORF130"/>
    <property type="match status" value="1"/>
</dbReference>
<accession>A0ABX2FNJ8</accession>
<dbReference type="SUPFAM" id="SSF52949">
    <property type="entry name" value="Macro domain-like"/>
    <property type="match status" value="1"/>
</dbReference>
<dbReference type="EMBL" id="JABSNP010000003">
    <property type="protein sequence ID" value="NRT18017.1"/>
    <property type="molecule type" value="Genomic_DNA"/>
</dbReference>
<feature type="domain" description="Macro" evidence="2">
    <location>
        <begin position="1"/>
        <end position="155"/>
    </location>
</feature>
<reference evidence="3 4" key="1">
    <citation type="submission" date="2020-05" db="EMBL/GenBank/DDBJ databases">
        <title>Genomic Encyclopedia of Type Strains, Phase IV (KMG-V): Genome sequencing to study the core and pangenomes of soil and plant-associated prokaryotes.</title>
        <authorList>
            <person name="Whitman W."/>
        </authorList>
    </citation>
    <scope>NUCLEOTIDE SEQUENCE [LARGE SCALE GENOMIC DNA]</scope>
    <source>
        <strain evidence="3 4">9A</strain>
    </source>
</reference>
<dbReference type="CDD" id="cd02901">
    <property type="entry name" value="Macro_Poa1p-like"/>
    <property type="match status" value="1"/>
</dbReference>
<dbReference type="RefSeq" id="WP_173808786.1">
    <property type="nucleotide sequence ID" value="NZ_JABSNP010000003.1"/>
</dbReference>
<evidence type="ECO:0000259" key="2">
    <source>
        <dbReference type="PROSITE" id="PS51154"/>
    </source>
</evidence>